<keyword evidence="1" id="KW-1133">Transmembrane helix</keyword>
<keyword evidence="1" id="KW-0812">Transmembrane</keyword>
<accession>A0A6J7SNE4</accession>
<dbReference type="EMBL" id="CAFBQB010000086">
    <property type="protein sequence ID" value="CAB5042805.1"/>
    <property type="molecule type" value="Genomic_DNA"/>
</dbReference>
<protein>
    <submittedName>
        <fullName evidence="3">Unannotated protein</fullName>
    </submittedName>
</protein>
<gene>
    <name evidence="2" type="ORF">UFOPK2265_00322</name>
    <name evidence="3" type="ORF">UFOPK4248_00708</name>
</gene>
<dbReference type="AlphaFoldDB" id="A0A6J7SNE4"/>
<evidence type="ECO:0000256" key="1">
    <source>
        <dbReference type="SAM" id="Phobius"/>
    </source>
</evidence>
<dbReference type="EMBL" id="CAEZWP010000008">
    <property type="protein sequence ID" value="CAB4653773.1"/>
    <property type="molecule type" value="Genomic_DNA"/>
</dbReference>
<evidence type="ECO:0000313" key="2">
    <source>
        <dbReference type="EMBL" id="CAB4653773.1"/>
    </source>
</evidence>
<evidence type="ECO:0000313" key="3">
    <source>
        <dbReference type="EMBL" id="CAB5042805.1"/>
    </source>
</evidence>
<feature type="transmembrane region" description="Helical" evidence="1">
    <location>
        <begin position="21"/>
        <end position="39"/>
    </location>
</feature>
<keyword evidence="1" id="KW-0472">Membrane</keyword>
<organism evidence="3">
    <name type="scientific">freshwater metagenome</name>
    <dbReference type="NCBI Taxonomy" id="449393"/>
    <lineage>
        <taxon>unclassified sequences</taxon>
        <taxon>metagenomes</taxon>
        <taxon>ecological metagenomes</taxon>
    </lineage>
</organism>
<name>A0A6J7SNE4_9ZZZZ</name>
<sequence>MPHLCFGGAMKFNQLRNSKGWIVLLATLIGLGFGGYTFVNRAVTAQVYVTNCGILDYKPTAILKFCADTSVGIDKIEWATWSAEGATGEGIYQINDCEPTCVAGRLYFADVEIILSKGKRIDDKKALTYISIKTKDGTNLPLSNSHNDEWPMELAG</sequence>
<proteinExistence type="predicted"/>
<reference evidence="3" key="1">
    <citation type="submission" date="2020-05" db="EMBL/GenBank/DDBJ databases">
        <authorList>
            <person name="Chiriac C."/>
            <person name="Salcher M."/>
            <person name="Ghai R."/>
            <person name="Kavagutti S V."/>
        </authorList>
    </citation>
    <scope>NUCLEOTIDE SEQUENCE</scope>
</reference>